<feature type="transmembrane region" description="Helical" evidence="8">
    <location>
        <begin position="337"/>
        <end position="359"/>
    </location>
</feature>
<feature type="transmembrane region" description="Helical" evidence="8">
    <location>
        <begin position="551"/>
        <end position="572"/>
    </location>
</feature>
<sequence length="589" mass="61779">MCPPAPPGSGGPCVKWRARRHDGLRNLGAGIRARPRVAVRLRAAPRADRHPARQRGRVPPVLRGRPRHDRDPEAAGPGRAGRAVGARRHAGDPPRRRAGLPPGAQGAPRYPRGGPGRAGQAADRQRRRGHLGRQLPRPPALLRVRQPGQPAGVPAARRFPPGVVRVSGLLGRLVGLPDVPAVRRWAWVAVADSLGTGLITPLVIIYFTQQIGMKAVTVGLAMSIAGIGSAVLVPFGGVFVDRFGAKPLVITAFALAGIGTTGYMFARNFGVLVLTVLLANMADASGRPAKHSFMAQIADGEARNRLLAFNRSVRNAGYGVGGLLAAVVLGLGSHFWYVLAFGLDALSFFVAIVLVVGIVPPPLASAARDGEDAAPAKARGGYAEVLSDWRYTLLSVLNVLVLLEATIFTVGVPLWVVQHTDAPKAVVGVLFTVNTVMIVLLQVRATKGLEGPADVRPSYQRAALGMTIAVAGYLLAQYVGAVLAVVLLVLAVVLHSVGELSASASEWTVSIGLARERLRGRYLAVFALGDSIGKAAGPVVVTFLLSRATSAGWLVLLALVAGSCLVSAELAVRHPRNRAPEGALSEMTA</sequence>
<dbReference type="OrthoDB" id="4109786at2"/>
<evidence type="ECO:0000256" key="4">
    <source>
        <dbReference type="ARBA" id="ARBA00022692"/>
    </source>
</evidence>
<comment type="subcellular location">
    <subcellularLocation>
        <location evidence="1">Cell membrane</location>
        <topology evidence="1">Multi-pass membrane protein</topology>
    </subcellularLocation>
</comment>
<evidence type="ECO:0000256" key="2">
    <source>
        <dbReference type="ARBA" id="ARBA00022448"/>
    </source>
</evidence>
<evidence type="ECO:0000256" key="7">
    <source>
        <dbReference type="SAM" id="MobiDB-lite"/>
    </source>
</evidence>
<dbReference type="InterPro" id="IPR050171">
    <property type="entry name" value="MFS_Transporters"/>
</dbReference>
<evidence type="ECO:0000256" key="3">
    <source>
        <dbReference type="ARBA" id="ARBA00022475"/>
    </source>
</evidence>
<reference evidence="10 11" key="1">
    <citation type="submission" date="2019-09" db="EMBL/GenBank/DDBJ databases">
        <title>Actinomadura physcomitrii sp. nov., a novel actinomycete isolated from moss [Physcomitrium sphaericum (Ludw) Fuernr].</title>
        <authorList>
            <person name="Liu C."/>
            <person name="Zhuang X."/>
        </authorList>
    </citation>
    <scope>NUCLEOTIDE SEQUENCE [LARGE SCALE GENOMIC DNA]</scope>
    <source>
        <strain evidence="10 11">CYP1-1B</strain>
    </source>
</reference>
<dbReference type="SUPFAM" id="SSF103473">
    <property type="entry name" value="MFS general substrate transporter"/>
    <property type="match status" value="1"/>
</dbReference>
<dbReference type="Pfam" id="PF07690">
    <property type="entry name" value="MFS_1"/>
    <property type="match status" value="1"/>
</dbReference>
<feature type="transmembrane region" description="Helical" evidence="8">
    <location>
        <begin position="248"/>
        <end position="266"/>
    </location>
</feature>
<dbReference type="GO" id="GO:0022857">
    <property type="term" value="F:transmembrane transporter activity"/>
    <property type="evidence" value="ECO:0007669"/>
    <property type="project" value="InterPro"/>
</dbReference>
<dbReference type="PROSITE" id="PS50850">
    <property type="entry name" value="MFS"/>
    <property type="match status" value="1"/>
</dbReference>
<keyword evidence="6 8" id="KW-0472">Membrane</keyword>
<dbReference type="InterPro" id="IPR020846">
    <property type="entry name" value="MFS_dom"/>
</dbReference>
<feature type="compositionally biased region" description="Low complexity" evidence="7">
    <location>
        <begin position="99"/>
        <end position="122"/>
    </location>
</feature>
<evidence type="ECO:0000313" key="10">
    <source>
        <dbReference type="EMBL" id="KAB2390011.1"/>
    </source>
</evidence>
<comment type="caution">
    <text evidence="10">The sequence shown here is derived from an EMBL/GenBank/DDBJ whole genome shotgun (WGS) entry which is preliminary data.</text>
</comment>
<dbReference type="PANTHER" id="PTHR23517:SF2">
    <property type="entry name" value="MULTIDRUG RESISTANCE PROTEIN MDTH"/>
    <property type="match status" value="1"/>
</dbReference>
<feature type="compositionally biased region" description="Low complexity" evidence="7">
    <location>
        <begin position="74"/>
        <end position="84"/>
    </location>
</feature>
<keyword evidence="11" id="KW-1185">Reference proteome</keyword>
<feature type="region of interest" description="Disordered" evidence="7">
    <location>
        <begin position="42"/>
        <end position="157"/>
    </location>
</feature>
<proteinExistence type="predicted"/>
<dbReference type="PANTHER" id="PTHR23517">
    <property type="entry name" value="RESISTANCE PROTEIN MDTM, PUTATIVE-RELATED-RELATED"/>
    <property type="match status" value="1"/>
</dbReference>
<evidence type="ECO:0000256" key="8">
    <source>
        <dbReference type="SAM" id="Phobius"/>
    </source>
</evidence>
<evidence type="ECO:0000256" key="1">
    <source>
        <dbReference type="ARBA" id="ARBA00004651"/>
    </source>
</evidence>
<dbReference type="GO" id="GO:0005886">
    <property type="term" value="C:plasma membrane"/>
    <property type="evidence" value="ECO:0007669"/>
    <property type="project" value="UniProtKB-SubCell"/>
</dbReference>
<dbReference type="InterPro" id="IPR011701">
    <property type="entry name" value="MFS"/>
</dbReference>
<name>A0A6L3WAI7_9ACTN</name>
<gene>
    <name evidence="10" type="ORF">F9B16_01845</name>
</gene>
<keyword evidence="5 8" id="KW-1133">Transmembrane helix</keyword>
<keyword evidence="2" id="KW-0813">Transport</keyword>
<evidence type="ECO:0000256" key="6">
    <source>
        <dbReference type="ARBA" id="ARBA00023136"/>
    </source>
</evidence>
<dbReference type="Gene3D" id="1.20.1250.20">
    <property type="entry name" value="MFS general substrate transporter like domains"/>
    <property type="match status" value="1"/>
</dbReference>
<feature type="transmembrane region" description="Helical" evidence="8">
    <location>
        <begin position="422"/>
        <end position="441"/>
    </location>
</feature>
<evidence type="ECO:0000256" key="5">
    <source>
        <dbReference type="ARBA" id="ARBA00022989"/>
    </source>
</evidence>
<feature type="transmembrane region" description="Helical" evidence="8">
    <location>
        <begin position="396"/>
        <end position="416"/>
    </location>
</feature>
<dbReference type="InterPro" id="IPR036259">
    <property type="entry name" value="MFS_trans_sf"/>
</dbReference>
<protein>
    <submittedName>
        <fullName evidence="10">MFS transporter</fullName>
    </submittedName>
</protein>
<feature type="transmembrane region" description="Helical" evidence="8">
    <location>
        <begin position="185"/>
        <end position="208"/>
    </location>
</feature>
<feature type="domain" description="Major facilitator superfamily (MFS) profile" evidence="9">
    <location>
        <begin position="181"/>
        <end position="579"/>
    </location>
</feature>
<feature type="transmembrane region" description="Helical" evidence="8">
    <location>
        <begin position="215"/>
        <end position="236"/>
    </location>
</feature>
<keyword evidence="3" id="KW-1003">Cell membrane</keyword>
<accession>A0A6L3WAI7</accession>
<dbReference type="AlphaFoldDB" id="A0A6L3WAI7"/>
<organism evidence="10 11">
    <name type="scientific">Actinomadura montaniterrae</name>
    <dbReference type="NCBI Taxonomy" id="1803903"/>
    <lineage>
        <taxon>Bacteria</taxon>
        <taxon>Bacillati</taxon>
        <taxon>Actinomycetota</taxon>
        <taxon>Actinomycetes</taxon>
        <taxon>Streptosporangiales</taxon>
        <taxon>Thermomonosporaceae</taxon>
        <taxon>Actinomadura</taxon>
    </lineage>
</organism>
<feature type="transmembrane region" description="Helical" evidence="8">
    <location>
        <begin position="313"/>
        <end position="331"/>
    </location>
</feature>
<dbReference type="EMBL" id="WBMR01000002">
    <property type="protein sequence ID" value="KAB2390011.1"/>
    <property type="molecule type" value="Genomic_DNA"/>
</dbReference>
<dbReference type="Proteomes" id="UP000483004">
    <property type="component" value="Unassembled WGS sequence"/>
</dbReference>
<evidence type="ECO:0000313" key="11">
    <source>
        <dbReference type="Proteomes" id="UP000483004"/>
    </source>
</evidence>
<evidence type="ECO:0000259" key="9">
    <source>
        <dbReference type="PROSITE" id="PS50850"/>
    </source>
</evidence>
<keyword evidence="4 8" id="KW-0812">Transmembrane</keyword>